<comment type="caution">
    <text evidence="3">The sequence shown here is derived from an EMBL/GenBank/DDBJ whole genome shotgun (WGS) entry which is preliminary data.</text>
</comment>
<name>A0A3L6SYT0_PANMI</name>
<dbReference type="PANTHER" id="PTHR31325">
    <property type="entry name" value="OS01G0798800 PROTEIN-RELATED"/>
    <property type="match status" value="1"/>
</dbReference>
<accession>A0A3L6SYT0</accession>
<evidence type="ECO:0000313" key="3">
    <source>
        <dbReference type="EMBL" id="RLN29487.1"/>
    </source>
</evidence>
<evidence type="ECO:0000259" key="2">
    <source>
        <dbReference type="Pfam" id="PF13968"/>
    </source>
</evidence>
<evidence type="ECO:0000256" key="1">
    <source>
        <dbReference type="SAM" id="MobiDB-lite"/>
    </source>
</evidence>
<organism evidence="3 4">
    <name type="scientific">Panicum miliaceum</name>
    <name type="common">Proso millet</name>
    <name type="synonym">Broomcorn millet</name>
    <dbReference type="NCBI Taxonomy" id="4540"/>
    <lineage>
        <taxon>Eukaryota</taxon>
        <taxon>Viridiplantae</taxon>
        <taxon>Streptophyta</taxon>
        <taxon>Embryophyta</taxon>
        <taxon>Tracheophyta</taxon>
        <taxon>Spermatophyta</taxon>
        <taxon>Magnoliopsida</taxon>
        <taxon>Liliopsida</taxon>
        <taxon>Poales</taxon>
        <taxon>Poaceae</taxon>
        <taxon>PACMAD clade</taxon>
        <taxon>Panicoideae</taxon>
        <taxon>Panicodae</taxon>
        <taxon>Paniceae</taxon>
        <taxon>Panicinae</taxon>
        <taxon>Panicum</taxon>
        <taxon>Panicum sect. Panicum</taxon>
    </lineage>
</organism>
<dbReference type="STRING" id="4540.A0A3L6SYT0"/>
<dbReference type="InterPro" id="IPR025315">
    <property type="entry name" value="DUF4220"/>
</dbReference>
<proteinExistence type="predicted"/>
<gene>
    <name evidence="3" type="ORF">C2845_PM05G12660</name>
</gene>
<feature type="domain" description="DUF4220" evidence="2">
    <location>
        <begin position="28"/>
        <end position="408"/>
    </location>
</feature>
<evidence type="ECO:0000313" key="4">
    <source>
        <dbReference type="Proteomes" id="UP000275267"/>
    </source>
</evidence>
<dbReference type="AlphaFoldDB" id="A0A3L6SYT0"/>
<sequence>MGVTAAVHWWEESQMRGAPDSSCALHTSPAIYALATLFNRHKNQDPGGSSCRILEVVWAPVLLLHLGGHDGFTAYNIEDNELWIRHLVTAVSQVTVAVYLFCKSWRGGDERLLQAAILLFVPGVLKCFAKPLALKSASINSLVSSSSSATGRTAKQDESQACHPLEEYVKQAKAFVREQREEDEGEMQQEARASVVQEGDHSPSQAKQTEGDVDPLKEYVKGARARVEDGDHSPSQCSWITGLTQYIQRRQRVRDAHRALHAKETEGDVDLLEEYVKEARAPVENGDHPNLDNKKLLKREMILHGEAYKIFVDLSSPYPRRLSILKYFWMLSQARAEQAHRSVRKGIASAFFLLYTKTKAVGISTGAIGLFHKSHREAYNDIDVKITYAIFCCTALLEGYSSFPILFMKKVPSQFDKSITDLVFNTERWPEMVA</sequence>
<dbReference type="Proteomes" id="UP000275267">
    <property type="component" value="Unassembled WGS sequence"/>
</dbReference>
<feature type="region of interest" description="Disordered" evidence="1">
    <location>
        <begin position="178"/>
        <end position="211"/>
    </location>
</feature>
<protein>
    <recommendedName>
        <fullName evidence="2">DUF4220 domain-containing protein</fullName>
    </recommendedName>
</protein>
<dbReference type="EMBL" id="PQIB02000003">
    <property type="protein sequence ID" value="RLN29487.1"/>
    <property type="molecule type" value="Genomic_DNA"/>
</dbReference>
<keyword evidence="4" id="KW-1185">Reference proteome</keyword>
<reference evidence="4" key="1">
    <citation type="journal article" date="2019" name="Nat. Commun.">
        <title>The genome of broomcorn millet.</title>
        <authorList>
            <person name="Zou C."/>
            <person name="Miki D."/>
            <person name="Li D."/>
            <person name="Tang Q."/>
            <person name="Xiao L."/>
            <person name="Rajput S."/>
            <person name="Deng P."/>
            <person name="Jia W."/>
            <person name="Huang R."/>
            <person name="Zhang M."/>
            <person name="Sun Y."/>
            <person name="Hu J."/>
            <person name="Fu X."/>
            <person name="Schnable P.S."/>
            <person name="Li F."/>
            <person name="Zhang H."/>
            <person name="Feng B."/>
            <person name="Zhu X."/>
            <person name="Liu R."/>
            <person name="Schnable J.C."/>
            <person name="Zhu J.-K."/>
            <person name="Zhang H."/>
        </authorList>
    </citation>
    <scope>NUCLEOTIDE SEQUENCE [LARGE SCALE GENOMIC DNA]</scope>
</reference>
<dbReference type="Pfam" id="PF13968">
    <property type="entry name" value="DUF4220"/>
    <property type="match status" value="1"/>
</dbReference>
<dbReference type="OrthoDB" id="682798at2759"/>